<reference evidence="3" key="1">
    <citation type="journal article" date="2013" name="Nat. Genet.">
        <title>The draft genomes of soft-shell turtle and green sea turtle yield insights into the development and evolution of the turtle-specific body plan.</title>
        <authorList>
            <person name="Wang Z."/>
            <person name="Pascual-Anaya J."/>
            <person name="Zadissa A."/>
            <person name="Li W."/>
            <person name="Niimura Y."/>
            <person name="Huang Z."/>
            <person name="Li C."/>
            <person name="White S."/>
            <person name="Xiong Z."/>
            <person name="Fang D."/>
            <person name="Wang B."/>
            <person name="Ming Y."/>
            <person name="Chen Y."/>
            <person name="Zheng Y."/>
            <person name="Kuraku S."/>
            <person name="Pignatelli M."/>
            <person name="Herrero J."/>
            <person name="Beal K."/>
            <person name="Nozawa M."/>
            <person name="Li Q."/>
            <person name="Wang J."/>
            <person name="Zhang H."/>
            <person name="Yu L."/>
            <person name="Shigenobu S."/>
            <person name="Wang J."/>
            <person name="Liu J."/>
            <person name="Flicek P."/>
            <person name="Searle S."/>
            <person name="Wang J."/>
            <person name="Kuratani S."/>
            <person name="Yin Y."/>
            <person name="Aken B."/>
            <person name="Zhang G."/>
            <person name="Irie N."/>
        </authorList>
    </citation>
    <scope>NUCLEOTIDE SEQUENCE [LARGE SCALE GENOMIC DNA]</scope>
</reference>
<dbReference type="Proteomes" id="UP000031443">
    <property type="component" value="Unassembled WGS sequence"/>
</dbReference>
<evidence type="ECO:0000256" key="1">
    <source>
        <dbReference type="SAM" id="MobiDB-lite"/>
    </source>
</evidence>
<feature type="region of interest" description="Disordered" evidence="1">
    <location>
        <begin position="1"/>
        <end position="62"/>
    </location>
</feature>
<dbReference type="EMBL" id="KB605321">
    <property type="protein sequence ID" value="EMP23930.1"/>
    <property type="molecule type" value="Genomic_DNA"/>
</dbReference>
<name>M7AMK3_CHEMY</name>
<accession>M7AMK3</accession>
<sequence>MSSGCTAPIGEEPQPKGAAGAVPPGGDSTSSQGQYTDLPGPSAYELHRGAPLPAPEPATPAAAEVTEVRESHGICNFHDSHGALIMTEERVSHHLAGRLRLEDKGGDIKEHERNQDTSSLHLVTAVREETSSFPYFGGYSVCRADQGRSLNIFGVMYYKYQRIVLAGATRTDLRHWVDPVVLSQYTGLPILHLHYCVLWEVHEDWIVT</sequence>
<feature type="compositionally biased region" description="Low complexity" evidence="1">
    <location>
        <begin position="15"/>
        <end position="26"/>
    </location>
</feature>
<keyword evidence="3" id="KW-1185">Reference proteome</keyword>
<gene>
    <name evidence="2" type="ORF">UY3_18997</name>
</gene>
<evidence type="ECO:0000313" key="2">
    <source>
        <dbReference type="EMBL" id="EMP23930.1"/>
    </source>
</evidence>
<evidence type="ECO:0000313" key="3">
    <source>
        <dbReference type="Proteomes" id="UP000031443"/>
    </source>
</evidence>
<protein>
    <submittedName>
        <fullName evidence="2">Uncharacterized protein</fullName>
    </submittedName>
</protein>
<organism evidence="2 3">
    <name type="scientific">Chelonia mydas</name>
    <name type="common">Green sea-turtle</name>
    <name type="synonym">Chelonia agassizi</name>
    <dbReference type="NCBI Taxonomy" id="8469"/>
    <lineage>
        <taxon>Eukaryota</taxon>
        <taxon>Metazoa</taxon>
        <taxon>Chordata</taxon>
        <taxon>Craniata</taxon>
        <taxon>Vertebrata</taxon>
        <taxon>Euteleostomi</taxon>
        <taxon>Archelosauria</taxon>
        <taxon>Testudinata</taxon>
        <taxon>Testudines</taxon>
        <taxon>Cryptodira</taxon>
        <taxon>Durocryptodira</taxon>
        <taxon>Americhelydia</taxon>
        <taxon>Chelonioidea</taxon>
        <taxon>Cheloniidae</taxon>
        <taxon>Chelonia</taxon>
    </lineage>
</organism>
<proteinExistence type="predicted"/>
<dbReference type="AlphaFoldDB" id="M7AMK3"/>